<dbReference type="RefSeq" id="WP_073248738.1">
    <property type="nucleotide sequence ID" value="NZ_FQZQ01000002.1"/>
</dbReference>
<dbReference type="GO" id="GO:0032259">
    <property type="term" value="P:methylation"/>
    <property type="evidence" value="ECO:0007669"/>
    <property type="project" value="UniProtKB-KW"/>
</dbReference>
<feature type="compositionally biased region" description="Basic residues" evidence="5">
    <location>
        <begin position="9"/>
        <end position="23"/>
    </location>
</feature>
<evidence type="ECO:0000256" key="1">
    <source>
        <dbReference type="ARBA" id="ARBA00007137"/>
    </source>
</evidence>
<keyword evidence="7" id="KW-1185">Reference proteome</keyword>
<reference evidence="7" key="1">
    <citation type="submission" date="2016-11" db="EMBL/GenBank/DDBJ databases">
        <authorList>
            <person name="Varghese N."/>
            <person name="Submissions S."/>
        </authorList>
    </citation>
    <scope>NUCLEOTIDE SEQUENCE [LARGE SCALE GENOMIC DNA]</scope>
    <source>
        <strain evidence="7">DSM 100564</strain>
    </source>
</reference>
<dbReference type="EMBL" id="FQZQ01000002">
    <property type="protein sequence ID" value="SHI57464.1"/>
    <property type="molecule type" value="Genomic_DNA"/>
</dbReference>
<dbReference type="AlphaFoldDB" id="A0A1M6C9L4"/>
<dbReference type="GO" id="GO:0008168">
    <property type="term" value="F:methyltransferase activity"/>
    <property type="evidence" value="ECO:0007669"/>
    <property type="project" value="UniProtKB-KW"/>
</dbReference>
<evidence type="ECO:0000256" key="3">
    <source>
        <dbReference type="ARBA" id="ARBA00022679"/>
    </source>
</evidence>
<evidence type="ECO:0000256" key="5">
    <source>
        <dbReference type="SAM" id="MobiDB-lite"/>
    </source>
</evidence>
<dbReference type="GO" id="GO:0015948">
    <property type="term" value="P:methanogenesis"/>
    <property type="evidence" value="ECO:0007669"/>
    <property type="project" value="UniProtKB-UniRule"/>
</dbReference>
<dbReference type="Proteomes" id="UP000183982">
    <property type="component" value="Unassembled WGS sequence"/>
</dbReference>
<evidence type="ECO:0000313" key="7">
    <source>
        <dbReference type="Proteomes" id="UP000183982"/>
    </source>
</evidence>
<dbReference type="InterPro" id="IPR038601">
    <property type="entry name" value="MttB-like_sf"/>
</dbReference>
<protein>
    <recommendedName>
        <fullName evidence="4">Methyltransferase</fullName>
        <ecNumber evidence="4">2.1.1.-</ecNumber>
    </recommendedName>
</protein>
<evidence type="ECO:0000256" key="4">
    <source>
        <dbReference type="PIRNR" id="PIRNR037567"/>
    </source>
</evidence>
<accession>A0A1M6C9L4</accession>
<proteinExistence type="inferred from homology"/>
<organism evidence="6 7">
    <name type="scientific">Shimia gijangensis</name>
    <dbReference type="NCBI Taxonomy" id="1470563"/>
    <lineage>
        <taxon>Bacteria</taxon>
        <taxon>Pseudomonadati</taxon>
        <taxon>Pseudomonadota</taxon>
        <taxon>Alphaproteobacteria</taxon>
        <taxon>Rhodobacterales</taxon>
        <taxon>Roseobacteraceae</taxon>
    </lineage>
</organism>
<dbReference type="Gene3D" id="3.20.20.480">
    <property type="entry name" value="Trimethylamine methyltransferase-like"/>
    <property type="match status" value="1"/>
</dbReference>
<dbReference type="STRING" id="1470563.SAMN05444000_1026"/>
<evidence type="ECO:0000256" key="2">
    <source>
        <dbReference type="ARBA" id="ARBA00022603"/>
    </source>
</evidence>
<keyword evidence="3 4" id="KW-0808">Transferase</keyword>
<gene>
    <name evidence="6" type="ORF">SAMN05444000_1026</name>
</gene>
<dbReference type="OrthoDB" id="5713681at2"/>
<dbReference type="EC" id="2.1.1.-" evidence="4"/>
<keyword evidence="2 6" id="KW-0489">Methyltransferase</keyword>
<dbReference type="PIRSF" id="PIRSF037567">
    <property type="entry name" value="MTTB_MeTrfase"/>
    <property type="match status" value="1"/>
</dbReference>
<comment type="similarity">
    <text evidence="1 4">Belongs to the trimethylamine methyltransferase family.</text>
</comment>
<sequence length="517" mass="54838">MNTESASSHRPRQSGGRRKKSVAAHKLPASRTAPEAGRFKPLTDSDVAQIHEASLDILENIGLSDAPQGVIEIVCRHGGKHTSDGRLTFPRPLVTTALQQITRKITLCGRAPGRDIELSGAKVHTGSGGASPQVVDLESGSYRAATLNDLYDAARLVDTLEHVQFFSRSMIASDMPDSRSLDLNTAFASLAGTSKHVIVSISHASHVHDIAQICYAIAGSEGAFRDRPFLSVNINHVVPPLRFDPDACDVMTEAITFGLPVMVNTFGQMGASSPVTIAGCLAQTNAETLAGMVFAWARDPDVRAIYGARPMVTDLRTGGMAGGSGEQAILTAAATQMARFYNLPNSTIAGATDSKLADAQSGFEKSMAITMAVQAGANLITQAAGTQAGLLATSMEAYVVDNDMLGAILRSASPVEVNATTLSTNAIAEAVQGEGHFLGHTDTYARMKSDFVYPEHADRQAPEAWIASGAPTINTTAKEAARRILATHFPCHISAETEQELRARFDIRLTATRTQNS</sequence>
<name>A0A1M6C9L4_9RHOB</name>
<dbReference type="InterPro" id="IPR010426">
    <property type="entry name" value="MTTB_MeTrfase"/>
</dbReference>
<feature type="region of interest" description="Disordered" evidence="5">
    <location>
        <begin position="1"/>
        <end position="39"/>
    </location>
</feature>
<evidence type="ECO:0000313" key="6">
    <source>
        <dbReference type="EMBL" id="SHI57464.1"/>
    </source>
</evidence>
<dbReference type="Pfam" id="PF06253">
    <property type="entry name" value="MTTB"/>
    <property type="match status" value="1"/>
</dbReference>